<name>A0ABT4VK96_9HYPH</name>
<dbReference type="RefSeq" id="WP_271088684.1">
    <property type="nucleotide sequence ID" value="NZ_JAPJZH010000003.1"/>
</dbReference>
<dbReference type="InterPro" id="IPR051604">
    <property type="entry name" value="Ergot_Alk_Oxidoreductase"/>
</dbReference>
<dbReference type="InterPro" id="IPR008030">
    <property type="entry name" value="NmrA-like"/>
</dbReference>
<evidence type="ECO:0000313" key="3">
    <source>
        <dbReference type="Proteomes" id="UP001148313"/>
    </source>
</evidence>
<feature type="domain" description="NmrA-like" evidence="1">
    <location>
        <begin position="2"/>
        <end position="248"/>
    </location>
</feature>
<dbReference type="SUPFAM" id="SSF51735">
    <property type="entry name" value="NAD(P)-binding Rossmann-fold domains"/>
    <property type="match status" value="1"/>
</dbReference>
<accession>A0ABT4VK96</accession>
<evidence type="ECO:0000259" key="1">
    <source>
        <dbReference type="Pfam" id="PF05368"/>
    </source>
</evidence>
<reference evidence="2" key="1">
    <citation type="submission" date="2022-11" db="EMBL/GenBank/DDBJ databases">
        <title>Hoeflea poritis sp. nov., isolated from scleractinian coral Porites lutea.</title>
        <authorList>
            <person name="Zhang G."/>
            <person name="Wei Q."/>
            <person name="Cai L."/>
        </authorList>
    </citation>
    <scope>NUCLEOTIDE SEQUENCE</scope>
    <source>
        <strain evidence="2">E7-10</strain>
    </source>
</reference>
<dbReference type="Gene3D" id="3.40.50.720">
    <property type="entry name" value="NAD(P)-binding Rossmann-like Domain"/>
    <property type="match status" value="1"/>
</dbReference>
<sequence>MRVAVYSATGDQGIAQVRSLIELGHQAVAISRRPEAADLPDSVERVAADYGRHESLRAAMDGADAVLLNLPSTSFQEAAPLIEAAEVIAKAAAASDTVKILVFNTSMPVPGHEMGIAAQDARLEMRRRIFATGVPAIVIQPVVYLDNLLKAWAWPQIARENMIYYPHRETLDVCWICHDDLARLMVAAAERPQLAGRIFPVGGPEAIRGPDLARRLGQVWGRPLTFKSMPLETCGEIMADVFRSSATLDRDVLAREMALKYRWYNDEKDRPFFVDMGPVLDALPVSLTSLEDWAARQTLPATTA</sequence>
<dbReference type="Proteomes" id="UP001148313">
    <property type="component" value="Unassembled WGS sequence"/>
</dbReference>
<evidence type="ECO:0000313" key="2">
    <source>
        <dbReference type="EMBL" id="MDA4845120.1"/>
    </source>
</evidence>
<dbReference type="PANTHER" id="PTHR43162">
    <property type="match status" value="1"/>
</dbReference>
<dbReference type="EMBL" id="JAPJZH010000003">
    <property type="protein sequence ID" value="MDA4845120.1"/>
    <property type="molecule type" value="Genomic_DNA"/>
</dbReference>
<comment type="caution">
    <text evidence="2">The sequence shown here is derived from an EMBL/GenBank/DDBJ whole genome shotgun (WGS) entry which is preliminary data.</text>
</comment>
<proteinExistence type="predicted"/>
<dbReference type="Pfam" id="PF05368">
    <property type="entry name" value="NmrA"/>
    <property type="match status" value="1"/>
</dbReference>
<organism evidence="2 3">
    <name type="scientific">Hoeflea poritis</name>
    <dbReference type="NCBI Taxonomy" id="2993659"/>
    <lineage>
        <taxon>Bacteria</taxon>
        <taxon>Pseudomonadati</taxon>
        <taxon>Pseudomonadota</taxon>
        <taxon>Alphaproteobacteria</taxon>
        <taxon>Hyphomicrobiales</taxon>
        <taxon>Rhizobiaceae</taxon>
        <taxon>Hoeflea</taxon>
    </lineage>
</organism>
<dbReference type="PANTHER" id="PTHR43162:SF1">
    <property type="entry name" value="PRESTALK A DIFFERENTIATION PROTEIN A"/>
    <property type="match status" value="1"/>
</dbReference>
<dbReference type="InterPro" id="IPR036291">
    <property type="entry name" value="NAD(P)-bd_dom_sf"/>
</dbReference>
<gene>
    <name evidence="2" type="ORF">OOZ53_07140</name>
</gene>
<keyword evidence="3" id="KW-1185">Reference proteome</keyword>
<protein>
    <submittedName>
        <fullName evidence="2">NmrA family NAD(P)-binding protein</fullName>
    </submittedName>
</protein>